<dbReference type="EMBL" id="CADCXV010000721">
    <property type="protein sequence ID" value="CAB0033750.1"/>
    <property type="molecule type" value="Genomic_DNA"/>
</dbReference>
<feature type="region of interest" description="Disordered" evidence="1">
    <location>
        <begin position="311"/>
        <end position="355"/>
    </location>
</feature>
<dbReference type="GO" id="GO:0005773">
    <property type="term" value="C:vacuole"/>
    <property type="evidence" value="ECO:0007669"/>
    <property type="project" value="UniProtKB-ARBA"/>
</dbReference>
<dbReference type="SUPFAM" id="SSF47923">
    <property type="entry name" value="Ypt/Rab-GAP domain of gyp1p"/>
    <property type="match status" value="2"/>
</dbReference>
<gene>
    <name evidence="3" type="ORF">TBRA_LOCUS5648</name>
</gene>
<feature type="compositionally biased region" description="Polar residues" evidence="1">
    <location>
        <begin position="277"/>
        <end position="295"/>
    </location>
</feature>
<dbReference type="Gene3D" id="1.10.8.270">
    <property type="entry name" value="putative rabgap domain of human tbc1 domain family member 14 like domains"/>
    <property type="match status" value="1"/>
</dbReference>
<dbReference type="PROSITE" id="PS50086">
    <property type="entry name" value="TBC_RABGAP"/>
    <property type="match status" value="1"/>
</dbReference>
<reference evidence="3 4" key="1">
    <citation type="submission" date="2020-02" db="EMBL/GenBank/DDBJ databases">
        <authorList>
            <person name="Ferguson B K."/>
        </authorList>
    </citation>
    <scope>NUCLEOTIDE SEQUENCE [LARGE SCALE GENOMIC DNA]</scope>
</reference>
<evidence type="ECO:0000256" key="1">
    <source>
        <dbReference type="SAM" id="MobiDB-lite"/>
    </source>
</evidence>
<feature type="region of interest" description="Disordered" evidence="1">
    <location>
        <begin position="1"/>
        <end position="36"/>
    </location>
</feature>
<dbReference type="InterPro" id="IPR035969">
    <property type="entry name" value="Rab-GAP_TBC_sf"/>
</dbReference>
<sequence>MLRTSGGSHHQMQPPRTKPTSPSIHGRDDRIDSARREWERATPENLRRMHAKDLRQILNPTMSTSSLGPSIIASGSSSKLDFSNYLSAHDLTVPLLSAPRLIKRPFDPLICENMILSKATALGPLGSRSRRATSPGPAKVLDTSARGRSPAKDGSGAGNANGSSWSDPWFDSMDENNTRLALEDYNHNHHLPLHFEDEIHYVINVMYLQHWQQHYYEISISDKELSRSGESLPSLGIRLDLDGTREDIHQHSENNSPRGSLPRSCSSTVSSLSECSAGSNGAVSEDGSGQTSPGKSSKLWPMMFNMFSWKSSSKDTEQPSPTRNSDRIGSSLALIEQGRPANLPAKSIEEEEMHRKQVESLLEAARKRERREERERRQQREQQLREEERLAEDSHTWVVQVLPRFYVLRDTRRVRDLWWRGLPPSVRGRVWRLAIGNGLNLTSQLYELCLERAQAQPRNESLAAIRLDVARTFPSLCVFQETGPLAENLRGVLAAYALYRPDIGYVQGMSFIGAVLALNMDAAEAFICFANLLNRPCHLAAFTLDQRQMGLYYKAYSTALAHRLPKLYAHFLAAGLSPDLYLLDWLYTIYAKAMPLDIASRVWDIFLRDGDEFLFRTALGLLNLYQDELLRMDFVRAAQFLNKLPENMQSDALFNSINQMSTSVGAANFYQMLAQFATSV</sequence>
<name>A0A6H5IE73_9HYME</name>
<accession>A0A6H5IE73</accession>
<dbReference type="GO" id="GO:0031410">
    <property type="term" value="C:cytoplasmic vesicle"/>
    <property type="evidence" value="ECO:0007669"/>
    <property type="project" value="UniProtKB-ARBA"/>
</dbReference>
<evidence type="ECO:0000259" key="2">
    <source>
        <dbReference type="PROSITE" id="PS50086"/>
    </source>
</evidence>
<evidence type="ECO:0000313" key="4">
    <source>
        <dbReference type="Proteomes" id="UP000479190"/>
    </source>
</evidence>
<feature type="compositionally biased region" description="Basic and acidic residues" evidence="1">
    <location>
        <begin position="25"/>
        <end position="36"/>
    </location>
</feature>
<feature type="region of interest" description="Disordered" evidence="1">
    <location>
        <begin position="248"/>
        <end position="299"/>
    </location>
</feature>
<protein>
    <recommendedName>
        <fullName evidence="2">Rab-GAP TBC domain-containing protein</fullName>
    </recommendedName>
</protein>
<proteinExistence type="predicted"/>
<feature type="compositionally biased region" description="Polar residues" evidence="1">
    <location>
        <begin position="1"/>
        <end position="11"/>
    </location>
</feature>
<organism evidence="3 4">
    <name type="scientific">Trichogramma brassicae</name>
    <dbReference type="NCBI Taxonomy" id="86971"/>
    <lineage>
        <taxon>Eukaryota</taxon>
        <taxon>Metazoa</taxon>
        <taxon>Ecdysozoa</taxon>
        <taxon>Arthropoda</taxon>
        <taxon>Hexapoda</taxon>
        <taxon>Insecta</taxon>
        <taxon>Pterygota</taxon>
        <taxon>Neoptera</taxon>
        <taxon>Endopterygota</taxon>
        <taxon>Hymenoptera</taxon>
        <taxon>Apocrita</taxon>
        <taxon>Proctotrupomorpha</taxon>
        <taxon>Chalcidoidea</taxon>
        <taxon>Trichogrammatidae</taxon>
        <taxon>Trichogramma</taxon>
    </lineage>
</organism>
<dbReference type="PANTHER" id="PTHR47219">
    <property type="entry name" value="RAB GTPASE-ACTIVATING PROTEIN 1-LIKE"/>
    <property type="match status" value="1"/>
</dbReference>
<feature type="region of interest" description="Disordered" evidence="1">
    <location>
        <begin position="125"/>
        <end position="168"/>
    </location>
</feature>
<dbReference type="AlphaFoldDB" id="A0A6H5IE73"/>
<dbReference type="GO" id="GO:0031267">
    <property type="term" value="F:small GTPase binding"/>
    <property type="evidence" value="ECO:0007669"/>
    <property type="project" value="TreeGrafter"/>
</dbReference>
<dbReference type="OrthoDB" id="294251at2759"/>
<dbReference type="GO" id="GO:0016192">
    <property type="term" value="P:vesicle-mediated transport"/>
    <property type="evidence" value="ECO:0007669"/>
    <property type="project" value="UniProtKB-ARBA"/>
</dbReference>
<dbReference type="FunFam" id="1.10.8.270:FF:000008">
    <property type="entry name" value="Putative TBC1 domain family member 14"/>
    <property type="match status" value="1"/>
</dbReference>
<dbReference type="SMART" id="SM00164">
    <property type="entry name" value="TBC"/>
    <property type="match status" value="1"/>
</dbReference>
<feature type="domain" description="Rab-GAP TBC" evidence="2">
    <location>
        <begin position="421"/>
        <end position="610"/>
    </location>
</feature>
<dbReference type="Gene3D" id="1.10.472.80">
    <property type="entry name" value="Ypt/Rab-GAP domain of gyp1p, domain 3"/>
    <property type="match status" value="1"/>
</dbReference>
<dbReference type="Pfam" id="PF00566">
    <property type="entry name" value="RabGAP-TBC"/>
    <property type="match status" value="1"/>
</dbReference>
<feature type="compositionally biased region" description="Low complexity" evidence="1">
    <location>
        <begin position="260"/>
        <end position="276"/>
    </location>
</feature>
<dbReference type="Gene3D" id="1.10.10.750">
    <property type="entry name" value="Ypt/Rab-GAP domain of gyp1p, domain 1"/>
    <property type="match status" value="1"/>
</dbReference>
<dbReference type="InterPro" id="IPR050302">
    <property type="entry name" value="Rab_GAP_TBC_domain"/>
</dbReference>
<keyword evidence="4" id="KW-1185">Reference proteome</keyword>
<dbReference type="FunFam" id="1.10.472.80:FF:000006">
    <property type="entry name" value="TBC1 domain family member 14"/>
    <property type="match status" value="1"/>
</dbReference>
<dbReference type="PANTHER" id="PTHR47219:SF15">
    <property type="entry name" value="TBC1 DOMAIN FAMILY MEMBER 12 ISOFORM X1"/>
    <property type="match status" value="1"/>
</dbReference>
<dbReference type="Proteomes" id="UP000479190">
    <property type="component" value="Unassembled WGS sequence"/>
</dbReference>
<dbReference type="InterPro" id="IPR000195">
    <property type="entry name" value="Rab-GAP-TBC_dom"/>
</dbReference>
<evidence type="ECO:0000313" key="3">
    <source>
        <dbReference type="EMBL" id="CAB0033750.1"/>
    </source>
</evidence>
<dbReference type="GO" id="GO:0005096">
    <property type="term" value="F:GTPase activator activity"/>
    <property type="evidence" value="ECO:0007669"/>
    <property type="project" value="TreeGrafter"/>
</dbReference>